<organism evidence="3">
    <name type="scientific">Bicosoecida sp. CB-2014</name>
    <dbReference type="NCBI Taxonomy" id="1486930"/>
    <lineage>
        <taxon>Eukaryota</taxon>
        <taxon>Sar</taxon>
        <taxon>Stramenopiles</taxon>
        <taxon>Bigyra</taxon>
        <taxon>Opalozoa</taxon>
        <taxon>Bicosoecida</taxon>
    </lineage>
</organism>
<evidence type="ECO:0000313" key="3">
    <source>
        <dbReference type="EMBL" id="CAD8915014.1"/>
    </source>
</evidence>
<dbReference type="InterPro" id="IPR036249">
    <property type="entry name" value="Thioredoxin-like_sf"/>
</dbReference>
<dbReference type="PROSITE" id="PS51352">
    <property type="entry name" value="THIOREDOXIN_2"/>
    <property type="match status" value="1"/>
</dbReference>
<evidence type="ECO:0000259" key="2">
    <source>
        <dbReference type="PROSITE" id="PS51352"/>
    </source>
</evidence>
<dbReference type="EMBL" id="HBFS01012013">
    <property type="protein sequence ID" value="CAD8915014.1"/>
    <property type="molecule type" value="Transcribed_RNA"/>
</dbReference>
<dbReference type="InterPro" id="IPR013766">
    <property type="entry name" value="Thioredoxin_domain"/>
</dbReference>
<accession>A0A7S1CD91</accession>
<feature type="coiled-coil region" evidence="1">
    <location>
        <begin position="16"/>
        <end position="61"/>
    </location>
</feature>
<proteinExistence type="predicted"/>
<sequence>MAQEAMVAEVVGQHMLASLEAAEEKLDDELHRMEHMDEDDIEAIRARRLEQLQKKRKLELEWASKGHGKYREIPDQKAFFEEVKASKRVVVHFYRAATRRCEIVDRHMDEIARKHPETKFCKVDAEKSPFLCERLNIWMLPTLVLVKDGKTEHSIVGFDDFGGHDDFGFEVFEAVLAAHGMLLESYMT</sequence>
<protein>
    <recommendedName>
        <fullName evidence="2">Thioredoxin domain-containing protein</fullName>
    </recommendedName>
</protein>
<gene>
    <name evidence="3" type="ORF">BSP0115_LOCUS8271</name>
</gene>
<name>A0A7S1CD91_9STRA</name>
<dbReference type="Gene3D" id="3.40.30.10">
    <property type="entry name" value="Glutaredoxin"/>
    <property type="match status" value="1"/>
</dbReference>
<dbReference type="Pfam" id="PF00085">
    <property type="entry name" value="Thioredoxin"/>
    <property type="match status" value="1"/>
</dbReference>
<dbReference type="PANTHER" id="PTHR21148">
    <property type="entry name" value="THIOREDOXIN DOMAIN-CONTAINING PROTEIN 9"/>
    <property type="match status" value="1"/>
</dbReference>
<dbReference type="AlphaFoldDB" id="A0A7S1CD91"/>
<reference evidence="3" key="1">
    <citation type="submission" date="2021-01" db="EMBL/GenBank/DDBJ databases">
        <authorList>
            <person name="Corre E."/>
            <person name="Pelletier E."/>
            <person name="Niang G."/>
            <person name="Scheremetjew M."/>
            <person name="Finn R."/>
            <person name="Kale V."/>
            <person name="Holt S."/>
            <person name="Cochrane G."/>
            <person name="Meng A."/>
            <person name="Brown T."/>
            <person name="Cohen L."/>
        </authorList>
    </citation>
    <scope>NUCLEOTIDE SEQUENCE</scope>
    <source>
        <strain evidence="3">Ms1</strain>
    </source>
</reference>
<keyword evidence="1" id="KW-0175">Coiled coil</keyword>
<evidence type="ECO:0000256" key="1">
    <source>
        <dbReference type="SAM" id="Coils"/>
    </source>
</evidence>
<dbReference type="SUPFAM" id="SSF52833">
    <property type="entry name" value="Thioredoxin-like"/>
    <property type="match status" value="1"/>
</dbReference>
<dbReference type="CDD" id="cd02989">
    <property type="entry name" value="Phd_like_TxnDC9"/>
    <property type="match status" value="1"/>
</dbReference>
<feature type="domain" description="Thioredoxin" evidence="2">
    <location>
        <begin position="49"/>
        <end position="177"/>
    </location>
</feature>